<gene>
    <name evidence="1" type="ORF">AVEN_134560_1</name>
</gene>
<proteinExistence type="predicted"/>
<protein>
    <submittedName>
        <fullName evidence="1">Uncharacterized protein</fullName>
    </submittedName>
</protein>
<evidence type="ECO:0000313" key="1">
    <source>
        <dbReference type="EMBL" id="GBO45152.1"/>
    </source>
</evidence>
<sequence>MVSILSIVHRCLRNTIQHVSCHDSSLRFEPSNLIPSLLSLDYSRGGGHLIR</sequence>
<feature type="non-terminal residue" evidence="1">
    <location>
        <position position="51"/>
    </location>
</feature>
<evidence type="ECO:0000313" key="2">
    <source>
        <dbReference type="Proteomes" id="UP000499080"/>
    </source>
</evidence>
<name>A0A4Y2XB38_ARAVE</name>
<dbReference type="AlphaFoldDB" id="A0A4Y2XB38"/>
<accession>A0A4Y2XB38</accession>
<keyword evidence="2" id="KW-1185">Reference proteome</keyword>
<comment type="caution">
    <text evidence="1">The sequence shown here is derived from an EMBL/GenBank/DDBJ whole genome shotgun (WGS) entry which is preliminary data.</text>
</comment>
<dbReference type="Proteomes" id="UP000499080">
    <property type="component" value="Unassembled WGS sequence"/>
</dbReference>
<dbReference type="EMBL" id="BGPR01072186">
    <property type="protein sequence ID" value="GBO45152.1"/>
    <property type="molecule type" value="Genomic_DNA"/>
</dbReference>
<organism evidence="1 2">
    <name type="scientific">Araneus ventricosus</name>
    <name type="common">Orbweaver spider</name>
    <name type="synonym">Epeira ventricosa</name>
    <dbReference type="NCBI Taxonomy" id="182803"/>
    <lineage>
        <taxon>Eukaryota</taxon>
        <taxon>Metazoa</taxon>
        <taxon>Ecdysozoa</taxon>
        <taxon>Arthropoda</taxon>
        <taxon>Chelicerata</taxon>
        <taxon>Arachnida</taxon>
        <taxon>Araneae</taxon>
        <taxon>Araneomorphae</taxon>
        <taxon>Entelegynae</taxon>
        <taxon>Araneoidea</taxon>
        <taxon>Araneidae</taxon>
        <taxon>Araneus</taxon>
    </lineage>
</organism>
<reference evidence="1 2" key="1">
    <citation type="journal article" date="2019" name="Sci. Rep.">
        <title>Orb-weaving spider Araneus ventricosus genome elucidates the spidroin gene catalogue.</title>
        <authorList>
            <person name="Kono N."/>
            <person name="Nakamura H."/>
            <person name="Ohtoshi R."/>
            <person name="Moran D.A.P."/>
            <person name="Shinohara A."/>
            <person name="Yoshida Y."/>
            <person name="Fujiwara M."/>
            <person name="Mori M."/>
            <person name="Tomita M."/>
            <person name="Arakawa K."/>
        </authorList>
    </citation>
    <scope>NUCLEOTIDE SEQUENCE [LARGE SCALE GENOMIC DNA]</scope>
</reference>